<reference evidence="1" key="1">
    <citation type="submission" date="2020-02" db="EMBL/GenBank/DDBJ databases">
        <title>Genome sequencing of the panga catfish, Pangasius djambal.</title>
        <authorList>
            <person name="Wen M."/>
            <person name="Zahm M."/>
            <person name="Roques C."/>
            <person name="Cabau C."/>
            <person name="Klopp C."/>
            <person name="Donnadieu C."/>
            <person name="Jouanno E."/>
            <person name="Avarre J.-C."/>
            <person name="Campet M."/>
            <person name="Ha T."/>
            <person name="Dugue R."/>
            <person name="Lampietro C."/>
            <person name="Louis A."/>
            <person name="Herpin A."/>
            <person name="Echchiki A."/>
            <person name="Berthelot C."/>
            <person name="Parey E."/>
            <person name="Roest-Crollius H."/>
            <person name="Braasch I."/>
            <person name="Postlethwait J.H."/>
            <person name="Bobe J."/>
            <person name="Montfort J."/>
            <person name="Bouchez O."/>
            <person name="Begum T."/>
            <person name="Schartl M."/>
            <person name="Gustiano R."/>
            <person name="Guiguen Y."/>
        </authorList>
    </citation>
    <scope>NUCLEOTIDE SEQUENCE</scope>
    <source>
        <strain evidence="1">Pdj_M5554</strain>
    </source>
</reference>
<evidence type="ECO:0000313" key="1">
    <source>
        <dbReference type="EMBL" id="MCJ8745701.1"/>
    </source>
</evidence>
<dbReference type="EMBL" id="CM040996">
    <property type="protein sequence ID" value="MCJ8745701.1"/>
    <property type="molecule type" value="Genomic_DNA"/>
</dbReference>
<protein>
    <submittedName>
        <fullName evidence="1">Uncharacterized protein</fullName>
    </submittedName>
</protein>
<keyword evidence="2" id="KW-1185">Reference proteome</keyword>
<accession>A0ACC5ZCC2</accession>
<sequence>MRTALLCLFAVLLTATICKSTTNPCVCIKTRNASVPASRIKNYYMQKSGLCHITAVVFKTVKGHTVCADPKKPWVIKAMELVDAKRRTGSTTASPVSAASERTVITTDANICEEEDPQPWHTDLGPN</sequence>
<organism evidence="1 2">
    <name type="scientific">Pangasius djambal</name>
    <dbReference type="NCBI Taxonomy" id="1691987"/>
    <lineage>
        <taxon>Eukaryota</taxon>
        <taxon>Metazoa</taxon>
        <taxon>Chordata</taxon>
        <taxon>Craniata</taxon>
        <taxon>Vertebrata</taxon>
        <taxon>Euteleostomi</taxon>
        <taxon>Actinopterygii</taxon>
        <taxon>Neopterygii</taxon>
        <taxon>Teleostei</taxon>
        <taxon>Ostariophysi</taxon>
        <taxon>Siluriformes</taxon>
        <taxon>Pangasiidae</taxon>
        <taxon>Pangasius</taxon>
    </lineage>
</organism>
<gene>
    <name evidence="1" type="ORF">PDJAM_G00133270</name>
</gene>
<evidence type="ECO:0000313" key="2">
    <source>
        <dbReference type="Proteomes" id="UP000830395"/>
    </source>
</evidence>
<comment type="caution">
    <text evidence="1">The sequence shown here is derived from an EMBL/GenBank/DDBJ whole genome shotgun (WGS) entry which is preliminary data.</text>
</comment>
<proteinExistence type="predicted"/>
<name>A0ACC5ZCC2_9TELE</name>
<dbReference type="Proteomes" id="UP000830395">
    <property type="component" value="Chromosome 22"/>
</dbReference>